<dbReference type="STRING" id="1160509.A0A3N4IHQ4"/>
<evidence type="ECO:0000259" key="6">
    <source>
        <dbReference type="PROSITE" id="PS50192"/>
    </source>
</evidence>
<dbReference type="Gene3D" id="1.20.58.90">
    <property type="match status" value="1"/>
</dbReference>
<dbReference type="InterPro" id="IPR010989">
    <property type="entry name" value="SNARE"/>
</dbReference>
<dbReference type="Proteomes" id="UP000275078">
    <property type="component" value="Unassembled WGS sequence"/>
</dbReference>
<dbReference type="SUPFAM" id="SSF58038">
    <property type="entry name" value="SNARE fusion complex"/>
    <property type="match status" value="1"/>
</dbReference>
<dbReference type="CDD" id="cd15851">
    <property type="entry name" value="SNARE_Syntaxin6"/>
    <property type="match status" value="1"/>
</dbReference>
<dbReference type="InterPro" id="IPR015260">
    <property type="entry name" value="Syntaxin-6/10/61_N"/>
</dbReference>
<dbReference type="InterPro" id="IPR000727">
    <property type="entry name" value="T_SNARE_dom"/>
</dbReference>
<dbReference type="PANTHER" id="PTHR19957:SF224">
    <property type="entry name" value="HL02043P"/>
    <property type="match status" value="1"/>
</dbReference>
<reference evidence="7 8" key="1">
    <citation type="journal article" date="2018" name="Nat. Ecol. Evol.">
        <title>Pezizomycetes genomes reveal the molecular basis of ectomycorrhizal truffle lifestyle.</title>
        <authorList>
            <person name="Murat C."/>
            <person name="Payen T."/>
            <person name="Noel B."/>
            <person name="Kuo A."/>
            <person name="Morin E."/>
            <person name="Chen J."/>
            <person name="Kohler A."/>
            <person name="Krizsan K."/>
            <person name="Balestrini R."/>
            <person name="Da Silva C."/>
            <person name="Montanini B."/>
            <person name="Hainaut M."/>
            <person name="Levati E."/>
            <person name="Barry K.W."/>
            <person name="Belfiori B."/>
            <person name="Cichocki N."/>
            <person name="Clum A."/>
            <person name="Dockter R.B."/>
            <person name="Fauchery L."/>
            <person name="Guy J."/>
            <person name="Iotti M."/>
            <person name="Le Tacon F."/>
            <person name="Lindquist E.A."/>
            <person name="Lipzen A."/>
            <person name="Malagnac F."/>
            <person name="Mello A."/>
            <person name="Molinier V."/>
            <person name="Miyauchi S."/>
            <person name="Poulain J."/>
            <person name="Riccioni C."/>
            <person name="Rubini A."/>
            <person name="Sitrit Y."/>
            <person name="Splivallo R."/>
            <person name="Traeger S."/>
            <person name="Wang M."/>
            <person name="Zifcakova L."/>
            <person name="Wipf D."/>
            <person name="Zambonelli A."/>
            <person name="Paolocci F."/>
            <person name="Nowrousian M."/>
            <person name="Ottonello S."/>
            <person name="Baldrian P."/>
            <person name="Spatafora J.W."/>
            <person name="Henrissat B."/>
            <person name="Nagy L.G."/>
            <person name="Aury J.M."/>
            <person name="Wincker P."/>
            <person name="Grigoriev I.V."/>
            <person name="Bonfante P."/>
            <person name="Martin F.M."/>
        </authorList>
    </citation>
    <scope>NUCLEOTIDE SEQUENCE [LARGE SCALE GENOMIC DNA]</scope>
    <source>
        <strain evidence="7 8">RN42</strain>
    </source>
</reference>
<dbReference type="GO" id="GO:0000149">
    <property type="term" value="F:SNARE binding"/>
    <property type="evidence" value="ECO:0007669"/>
    <property type="project" value="TreeGrafter"/>
</dbReference>
<dbReference type="Pfam" id="PF09177">
    <property type="entry name" value="STX6_10_61_N"/>
    <property type="match status" value="1"/>
</dbReference>
<dbReference type="CDD" id="cd21444">
    <property type="entry name" value="SNARE_NTD_Tlg1p-like"/>
    <property type="match status" value="1"/>
</dbReference>
<keyword evidence="5" id="KW-0812">Transmembrane</keyword>
<dbReference type="SUPFAM" id="SSF47661">
    <property type="entry name" value="t-snare proteins"/>
    <property type="match status" value="1"/>
</dbReference>
<evidence type="ECO:0000313" key="8">
    <source>
        <dbReference type="Proteomes" id="UP000275078"/>
    </source>
</evidence>
<keyword evidence="8" id="KW-1185">Reference proteome</keyword>
<dbReference type="GO" id="GO:0031201">
    <property type="term" value="C:SNARE complex"/>
    <property type="evidence" value="ECO:0007669"/>
    <property type="project" value="TreeGrafter"/>
</dbReference>
<proteinExistence type="inferred from homology"/>
<accession>A0A3N4IHQ4</accession>
<dbReference type="GO" id="GO:0006886">
    <property type="term" value="P:intracellular protein transport"/>
    <property type="evidence" value="ECO:0007669"/>
    <property type="project" value="TreeGrafter"/>
</dbReference>
<comment type="subcellular location">
    <subcellularLocation>
        <location evidence="1">Golgi apparatus membrane</location>
        <topology evidence="1">Single-pass type IV membrane protein</topology>
    </subcellularLocation>
</comment>
<dbReference type="PROSITE" id="PS50192">
    <property type="entry name" value="T_SNARE"/>
    <property type="match status" value="1"/>
</dbReference>
<keyword evidence="3" id="KW-0653">Protein transport</keyword>
<protein>
    <recommendedName>
        <fullName evidence="6">t-SNARE coiled-coil homology domain-containing protein</fullName>
    </recommendedName>
</protein>
<evidence type="ECO:0000256" key="5">
    <source>
        <dbReference type="SAM" id="Phobius"/>
    </source>
</evidence>
<name>A0A3N4IHQ4_ASCIM</name>
<dbReference type="Gene3D" id="1.20.5.110">
    <property type="match status" value="1"/>
</dbReference>
<evidence type="ECO:0000256" key="3">
    <source>
        <dbReference type="ARBA" id="ARBA00022927"/>
    </source>
</evidence>
<keyword evidence="3" id="KW-0813">Transport</keyword>
<dbReference type="FunFam" id="1.20.58.90:FF:000012">
    <property type="entry name" value="SNARE domain protein"/>
    <property type="match status" value="1"/>
</dbReference>
<dbReference type="InterPro" id="IPR045242">
    <property type="entry name" value="Syntaxin"/>
</dbReference>
<dbReference type="EMBL" id="ML119681">
    <property type="protein sequence ID" value="RPA81184.1"/>
    <property type="molecule type" value="Genomic_DNA"/>
</dbReference>
<dbReference type="AlphaFoldDB" id="A0A3N4IHQ4"/>
<feature type="transmembrane region" description="Helical" evidence="5">
    <location>
        <begin position="221"/>
        <end position="243"/>
    </location>
</feature>
<organism evidence="7 8">
    <name type="scientific">Ascobolus immersus RN42</name>
    <dbReference type="NCBI Taxonomy" id="1160509"/>
    <lineage>
        <taxon>Eukaryota</taxon>
        <taxon>Fungi</taxon>
        <taxon>Dikarya</taxon>
        <taxon>Ascomycota</taxon>
        <taxon>Pezizomycotina</taxon>
        <taxon>Pezizomycetes</taxon>
        <taxon>Pezizales</taxon>
        <taxon>Ascobolaceae</taxon>
        <taxon>Ascobolus</taxon>
    </lineage>
</organism>
<dbReference type="InterPro" id="IPR048036">
    <property type="entry name" value="Tlg1p-like_N"/>
</dbReference>
<evidence type="ECO:0000256" key="1">
    <source>
        <dbReference type="ARBA" id="ARBA00004409"/>
    </source>
</evidence>
<dbReference type="GO" id="GO:0005484">
    <property type="term" value="F:SNAP receptor activity"/>
    <property type="evidence" value="ECO:0007669"/>
    <property type="project" value="TreeGrafter"/>
</dbReference>
<dbReference type="OrthoDB" id="546861at2759"/>
<feature type="domain" description="T-SNARE coiled-coil homology" evidence="6">
    <location>
        <begin position="152"/>
        <end position="214"/>
    </location>
</feature>
<keyword evidence="4" id="KW-0333">Golgi apparatus</keyword>
<dbReference type="PANTHER" id="PTHR19957">
    <property type="entry name" value="SYNTAXIN"/>
    <property type="match status" value="1"/>
</dbReference>
<keyword evidence="5" id="KW-1133">Transmembrane helix</keyword>
<comment type="similarity">
    <text evidence="2">Belongs to the syntaxin family.</text>
</comment>
<dbReference type="GO" id="GO:0000139">
    <property type="term" value="C:Golgi membrane"/>
    <property type="evidence" value="ECO:0007669"/>
    <property type="project" value="UniProtKB-SubCell"/>
</dbReference>
<dbReference type="GO" id="GO:0048278">
    <property type="term" value="P:vesicle docking"/>
    <property type="evidence" value="ECO:0007669"/>
    <property type="project" value="TreeGrafter"/>
</dbReference>
<dbReference type="GO" id="GO:0006906">
    <property type="term" value="P:vesicle fusion"/>
    <property type="evidence" value="ECO:0007669"/>
    <property type="project" value="TreeGrafter"/>
</dbReference>
<evidence type="ECO:0000313" key="7">
    <source>
        <dbReference type="EMBL" id="RPA81184.1"/>
    </source>
</evidence>
<sequence>MMSSTEQDPFLQVQGDVQTLIAQTRQQFSSYLRIRSLQQPRNNGPTPELKSAKEELEATLQDLSTDLSDLHESVKAVELDPYAYGLDIEEVSRRRNFVREIEGEVEDMMEELKKEVERVKESAHHDPYGVDGDGYGDEEEGGYAAWEQERQVQIMREQDEVLEDVGRSINVLRQTAHAMGEELAEQGEILDRVDEDADRIDAKLKMGMQRMTNFLKKNEDTWSSCFIAVLIFVLILLLIFLLVL</sequence>
<evidence type="ECO:0000256" key="4">
    <source>
        <dbReference type="ARBA" id="ARBA00023034"/>
    </source>
</evidence>
<keyword evidence="5" id="KW-0472">Membrane</keyword>
<evidence type="ECO:0000256" key="2">
    <source>
        <dbReference type="ARBA" id="ARBA00009063"/>
    </source>
</evidence>
<dbReference type="GO" id="GO:0048193">
    <property type="term" value="P:Golgi vesicle transport"/>
    <property type="evidence" value="ECO:0007669"/>
    <property type="project" value="InterPro"/>
</dbReference>
<dbReference type="SMART" id="SM00397">
    <property type="entry name" value="t_SNARE"/>
    <property type="match status" value="1"/>
</dbReference>
<gene>
    <name evidence="7" type="ORF">BJ508DRAFT_115184</name>
</gene>